<keyword evidence="2" id="KW-1185">Reference proteome</keyword>
<dbReference type="AlphaFoldDB" id="A0A5D2CZI7"/>
<dbReference type="GO" id="GO:0005634">
    <property type="term" value="C:nucleus"/>
    <property type="evidence" value="ECO:0007669"/>
    <property type="project" value="TreeGrafter"/>
</dbReference>
<protein>
    <submittedName>
        <fullName evidence="1">Uncharacterized protein</fullName>
    </submittedName>
</protein>
<dbReference type="GO" id="GO:0000398">
    <property type="term" value="P:mRNA splicing, via spliceosome"/>
    <property type="evidence" value="ECO:0007669"/>
    <property type="project" value="TreeGrafter"/>
</dbReference>
<dbReference type="PANTHER" id="PTHR12849">
    <property type="entry name" value="RNA LARIAT DEBRANCHING ENZYME"/>
    <property type="match status" value="1"/>
</dbReference>
<gene>
    <name evidence="1" type="ORF">ES288_D04G234300v1</name>
</gene>
<organism evidence="1 2">
    <name type="scientific">Gossypium darwinii</name>
    <name type="common">Darwin's cotton</name>
    <name type="synonym">Gossypium barbadense var. darwinii</name>
    <dbReference type="NCBI Taxonomy" id="34276"/>
    <lineage>
        <taxon>Eukaryota</taxon>
        <taxon>Viridiplantae</taxon>
        <taxon>Streptophyta</taxon>
        <taxon>Embryophyta</taxon>
        <taxon>Tracheophyta</taxon>
        <taxon>Spermatophyta</taxon>
        <taxon>Magnoliopsida</taxon>
        <taxon>eudicotyledons</taxon>
        <taxon>Gunneridae</taxon>
        <taxon>Pentapetalae</taxon>
        <taxon>rosids</taxon>
        <taxon>malvids</taxon>
        <taxon>Malvales</taxon>
        <taxon>Malvaceae</taxon>
        <taxon>Malvoideae</taxon>
        <taxon>Gossypium</taxon>
    </lineage>
</organism>
<evidence type="ECO:0000313" key="1">
    <source>
        <dbReference type="EMBL" id="TYG75067.1"/>
    </source>
</evidence>
<evidence type="ECO:0000313" key="2">
    <source>
        <dbReference type="Proteomes" id="UP000323506"/>
    </source>
</evidence>
<proteinExistence type="predicted"/>
<dbReference type="Proteomes" id="UP000323506">
    <property type="component" value="Chromosome D04"/>
</dbReference>
<dbReference type="GO" id="GO:0008419">
    <property type="term" value="F:RNA lariat debranching enzyme activity"/>
    <property type="evidence" value="ECO:0007669"/>
    <property type="project" value="TreeGrafter"/>
</dbReference>
<sequence>MGIGNNLFTTKKQFKDEIQQGTFESKPAAHLLKKFKPSYWFSAYLYCKFTTLVEHEEGGRATKFLALDNCLPGRKFL</sequence>
<name>A0A5D2CZI7_GOSDA</name>
<accession>A0A5D2CZI7</accession>
<dbReference type="PANTHER" id="PTHR12849:SF0">
    <property type="entry name" value="LARIAT DEBRANCHING ENZYME"/>
    <property type="match status" value="1"/>
</dbReference>
<reference evidence="1 2" key="1">
    <citation type="submission" date="2019-06" db="EMBL/GenBank/DDBJ databases">
        <title>WGS assembly of Gossypium darwinii.</title>
        <authorList>
            <person name="Chen Z.J."/>
            <person name="Sreedasyam A."/>
            <person name="Ando A."/>
            <person name="Song Q."/>
            <person name="De L."/>
            <person name="Hulse-Kemp A."/>
            <person name="Ding M."/>
            <person name="Ye W."/>
            <person name="Kirkbride R."/>
            <person name="Jenkins J."/>
            <person name="Plott C."/>
            <person name="Lovell J."/>
            <person name="Lin Y.-M."/>
            <person name="Vaughn R."/>
            <person name="Liu B."/>
            <person name="Li W."/>
            <person name="Simpson S."/>
            <person name="Scheffler B."/>
            <person name="Saski C."/>
            <person name="Grover C."/>
            <person name="Hu G."/>
            <person name="Conover J."/>
            <person name="Carlson J."/>
            <person name="Shu S."/>
            <person name="Boston L."/>
            <person name="Williams M."/>
            <person name="Peterson D."/>
            <person name="Mcgee K."/>
            <person name="Jones D."/>
            <person name="Wendel J."/>
            <person name="Stelly D."/>
            <person name="Grimwood J."/>
            <person name="Schmutz J."/>
        </authorList>
    </citation>
    <scope>NUCLEOTIDE SEQUENCE [LARGE SCALE GENOMIC DNA]</scope>
    <source>
        <strain evidence="1">1808015.09</strain>
    </source>
</reference>
<dbReference type="EMBL" id="CM017704">
    <property type="protein sequence ID" value="TYG75067.1"/>
    <property type="molecule type" value="Genomic_DNA"/>
</dbReference>